<dbReference type="Proteomes" id="UP000644875">
    <property type="component" value="Unassembled WGS sequence"/>
</dbReference>
<feature type="transmembrane region" description="Helical" evidence="1">
    <location>
        <begin position="228"/>
        <end position="246"/>
    </location>
</feature>
<feature type="transmembrane region" description="Helical" evidence="1">
    <location>
        <begin position="290"/>
        <end position="315"/>
    </location>
</feature>
<evidence type="ECO:0000313" key="4">
    <source>
        <dbReference type="Proteomes" id="UP000644875"/>
    </source>
</evidence>
<organism evidence="3 4">
    <name type="scientific">Streptococcus zalophi</name>
    <dbReference type="NCBI Taxonomy" id="640031"/>
    <lineage>
        <taxon>Bacteria</taxon>
        <taxon>Bacillati</taxon>
        <taxon>Bacillota</taxon>
        <taxon>Bacilli</taxon>
        <taxon>Lactobacillales</taxon>
        <taxon>Streptococcaceae</taxon>
        <taxon>Streptococcus</taxon>
    </lineage>
</organism>
<keyword evidence="3" id="KW-0012">Acyltransferase</keyword>
<keyword evidence="1" id="KW-0472">Membrane</keyword>
<feature type="transmembrane region" description="Helical" evidence="1">
    <location>
        <begin position="126"/>
        <end position="144"/>
    </location>
</feature>
<protein>
    <submittedName>
        <fullName evidence="3">Acyltransferase family protein</fullName>
    </submittedName>
</protein>
<feature type="transmembrane region" description="Helical" evidence="1">
    <location>
        <begin position="47"/>
        <end position="67"/>
    </location>
</feature>
<feature type="transmembrane region" description="Helical" evidence="1">
    <location>
        <begin position="7"/>
        <end position="27"/>
    </location>
</feature>
<dbReference type="EMBL" id="JAENBP010000002">
    <property type="protein sequence ID" value="MBJ8349336.1"/>
    <property type="molecule type" value="Genomic_DNA"/>
</dbReference>
<evidence type="ECO:0000259" key="2">
    <source>
        <dbReference type="Pfam" id="PF01757"/>
    </source>
</evidence>
<feature type="domain" description="Acyltransferase 3" evidence="2">
    <location>
        <begin position="8"/>
        <end position="310"/>
    </location>
</feature>
<dbReference type="AlphaFoldDB" id="A0A934UD24"/>
<comment type="caution">
    <text evidence="3">The sequence shown here is derived from an EMBL/GenBank/DDBJ whole genome shotgun (WGS) entry which is preliminary data.</text>
</comment>
<evidence type="ECO:0000256" key="1">
    <source>
        <dbReference type="SAM" id="Phobius"/>
    </source>
</evidence>
<accession>A0A934UD24</accession>
<evidence type="ECO:0000313" key="3">
    <source>
        <dbReference type="EMBL" id="MBJ8349336.1"/>
    </source>
</evidence>
<feature type="transmembrane region" description="Helical" evidence="1">
    <location>
        <begin position="174"/>
        <end position="193"/>
    </location>
</feature>
<feature type="transmembrane region" description="Helical" evidence="1">
    <location>
        <begin position="267"/>
        <end position="284"/>
    </location>
</feature>
<dbReference type="Pfam" id="PF01757">
    <property type="entry name" value="Acyl_transf_3"/>
    <property type="match status" value="1"/>
</dbReference>
<keyword evidence="1" id="KW-0812">Transmembrane</keyword>
<proteinExistence type="predicted"/>
<feature type="transmembrane region" description="Helical" evidence="1">
    <location>
        <begin position="87"/>
        <end position="106"/>
    </location>
</feature>
<keyword evidence="1" id="KW-1133">Transmembrane helix</keyword>
<keyword evidence="4" id="KW-1185">Reference proteome</keyword>
<name>A0A934UD24_9STRE</name>
<feature type="transmembrane region" description="Helical" evidence="1">
    <location>
        <begin position="149"/>
        <end position="168"/>
    </location>
</feature>
<dbReference type="RefSeq" id="WP_199567267.1">
    <property type="nucleotide sequence ID" value="NZ_JAENBP010000002.1"/>
</dbReference>
<sequence>MKQIRYWDFIDISKGIGILLVVLGHSFPDATSKSGISVPFFRMIESLIYTFHMPLFFFISGFLAYNVVYEKETFNSVKKLKKLVIPYLFMSIVYIPLRLFASGLAVSKYDTGSFWKILIGVSPNGGLWFLYVLALSIIISYYFLTKKNIYIFLIIFTTLSFLTRGLILNPSYSVLKYLCYNYVFFIIGIIFKRYSKTFFSYLKKINWLFIPIVFLIIFYPYYYYDLSYFAFLLAIIGILMVLKISFLFEKRETHAKKFLSYLGKTSMYIYLLHGPLLVVLRFILWRYLKLDYTICVCLMFSLSLIFSILIFEYIIRYSSLLNWLLTGVRRKSKYLVRPNN</sequence>
<feature type="transmembrane region" description="Helical" evidence="1">
    <location>
        <begin position="205"/>
        <end position="222"/>
    </location>
</feature>
<dbReference type="PANTHER" id="PTHR37312:SF1">
    <property type="entry name" value="MEMBRANE-BOUND ACYLTRANSFERASE YKRP-RELATED"/>
    <property type="match status" value="1"/>
</dbReference>
<dbReference type="PANTHER" id="PTHR37312">
    <property type="entry name" value="MEMBRANE-BOUND ACYLTRANSFERASE YKRP-RELATED"/>
    <property type="match status" value="1"/>
</dbReference>
<dbReference type="InterPro" id="IPR052734">
    <property type="entry name" value="Nod_factor_acetyltransferase"/>
</dbReference>
<gene>
    <name evidence="3" type="ORF">JHK64_01655</name>
</gene>
<reference evidence="3 4" key="1">
    <citation type="journal article" date="2021" name="Int. J. Syst. Evol. Microbiol.">
        <title>Streptococcus vicugnae sp. nov., isolated from faeces of alpacas (Vicugna pacos) and cattle (Bos taurus), Streptococcus zalophi sp. nov., and Streptococcus pacificus sp. nov., isolated from respiratory tract of California sea lions (Zalophus californianus).</title>
        <authorList>
            <person name="Volokhov D.V."/>
            <person name="Zagorodnyaya T.A."/>
            <person name="Shen Z."/>
            <person name="Blom J."/>
            <person name="Furtak V.A."/>
            <person name="Eisenberg T."/>
            <person name="Fan P."/>
            <person name="Jeong K.C."/>
            <person name="Gao Y."/>
            <person name="Zhang S."/>
            <person name="Amselle M."/>
        </authorList>
    </citation>
    <scope>NUCLEOTIDE SEQUENCE [LARGE SCALE GENOMIC DNA]</scope>
    <source>
        <strain evidence="4">CSL7508-lung</strain>
    </source>
</reference>
<keyword evidence="3" id="KW-0808">Transferase</keyword>
<dbReference type="GO" id="GO:0016747">
    <property type="term" value="F:acyltransferase activity, transferring groups other than amino-acyl groups"/>
    <property type="evidence" value="ECO:0007669"/>
    <property type="project" value="InterPro"/>
</dbReference>
<dbReference type="InterPro" id="IPR002656">
    <property type="entry name" value="Acyl_transf_3_dom"/>
</dbReference>